<dbReference type="EMBL" id="JARBJD010000187">
    <property type="protein sequence ID" value="KAK2947976.1"/>
    <property type="molecule type" value="Genomic_DNA"/>
</dbReference>
<feature type="compositionally biased region" description="Low complexity" evidence="2">
    <location>
        <begin position="1070"/>
        <end position="1085"/>
    </location>
</feature>
<organism evidence="3 4">
    <name type="scientific">Blattamonas nauphoetae</name>
    <dbReference type="NCBI Taxonomy" id="2049346"/>
    <lineage>
        <taxon>Eukaryota</taxon>
        <taxon>Metamonada</taxon>
        <taxon>Preaxostyla</taxon>
        <taxon>Oxymonadida</taxon>
        <taxon>Blattamonas</taxon>
    </lineage>
</organism>
<feature type="coiled-coil region" evidence="1">
    <location>
        <begin position="978"/>
        <end position="1026"/>
    </location>
</feature>
<feature type="coiled-coil region" evidence="1">
    <location>
        <begin position="911"/>
        <end position="952"/>
    </location>
</feature>
<feature type="coiled-coil region" evidence="1">
    <location>
        <begin position="32"/>
        <end position="107"/>
    </location>
</feature>
<name>A0ABQ9X7Q9_9EUKA</name>
<keyword evidence="1" id="KW-0175">Coiled coil</keyword>
<feature type="compositionally biased region" description="Basic and acidic residues" evidence="2">
    <location>
        <begin position="673"/>
        <end position="692"/>
    </location>
</feature>
<feature type="compositionally biased region" description="Polar residues" evidence="2">
    <location>
        <begin position="1136"/>
        <end position="1150"/>
    </location>
</feature>
<evidence type="ECO:0000313" key="3">
    <source>
        <dbReference type="EMBL" id="KAK2947976.1"/>
    </source>
</evidence>
<reference evidence="3 4" key="1">
    <citation type="journal article" date="2022" name="bioRxiv">
        <title>Genomics of Preaxostyla Flagellates Illuminates Evolutionary Transitions and the Path Towards Mitochondrial Loss.</title>
        <authorList>
            <person name="Novak L.V.F."/>
            <person name="Treitli S.C."/>
            <person name="Pyrih J."/>
            <person name="Halakuc P."/>
            <person name="Pipaliya S.V."/>
            <person name="Vacek V."/>
            <person name="Brzon O."/>
            <person name="Soukal P."/>
            <person name="Eme L."/>
            <person name="Dacks J.B."/>
            <person name="Karnkowska A."/>
            <person name="Elias M."/>
            <person name="Hampl V."/>
        </authorList>
    </citation>
    <scope>NUCLEOTIDE SEQUENCE [LARGE SCALE GENOMIC DNA]</scope>
    <source>
        <strain evidence="3">NAU3</strain>
        <tissue evidence="3">Gut</tissue>
    </source>
</reference>
<protein>
    <submittedName>
        <fullName evidence="3">Uncharacterized protein</fullName>
    </submittedName>
</protein>
<keyword evidence="4" id="KW-1185">Reference proteome</keyword>
<accession>A0ABQ9X7Q9</accession>
<comment type="caution">
    <text evidence="3">The sequence shown here is derived from an EMBL/GenBank/DDBJ whole genome shotgun (WGS) entry which is preliminary data.</text>
</comment>
<evidence type="ECO:0000256" key="2">
    <source>
        <dbReference type="SAM" id="MobiDB-lite"/>
    </source>
</evidence>
<feature type="compositionally biased region" description="Polar residues" evidence="2">
    <location>
        <begin position="1086"/>
        <end position="1100"/>
    </location>
</feature>
<feature type="region of interest" description="Disordered" evidence="2">
    <location>
        <begin position="1"/>
        <end position="28"/>
    </location>
</feature>
<sequence length="1169" mass="134770">MLKTPTRTPAAHTQSLRRQAQTPPTETLTASIQTLSKENEELRAYVDVLKEALDDKAYRIGLGDLKGVVLRDLEVLKHQCRAFEEDNARKAEEIQSLNSQITSLNSDLSIAHKQGKMSSDQEFQLNKKYFDMESQNQQIVEENKKLVTERDTLKEAMEQLESEHTVLRDTHTTVSDTLEQVKEAKKILEKVQEQTEQNLEKAREDINALSHSLAKRDSDLSALRTENEKFKKENKSMKDELSELGRTAEEALALQSDLVRAHSEMKENLETAEGEMSRMRKEHSERQQEYETIIEKQKQNQQNLEHRIEELQNDLKAAKEAMKDVEKNLKETEKKLTAKEIEMEKFTHTSQHSSQTLSSQVESLNAKIADLQETNNEYKTRTNNAISQMEKANNELFVIKAKLEGTEKDKAILERENSELHLTVKQLKEDQKLERTLQNGSMHNLKMEKKQVEDSLREAEYAQQSLQIEVNGLKAEIAKAERDFDSKLSSVTDERDRLQSMLESLNADQRSVMKEKQEATEEKLRTDTKLESALLKNTTLQQENAKLLSELTSLKQEHADLVSEHNSREQDTIQAKLTADACKTEAEQCRLDVERITGQLEEERRALIGQMQLLSADKDRAEEERAQRERELDEIRRRIGNEKDSVVAENLQLRRFSEEAKTQIADLKQTVSEMKKSSEQDRARLEAAGEQKMKDTNAQLKQLQSDILAKERQIGDLRQENASLAEKLASTSRDLQRIEQALHDEKIERDEERAVFERRIHETGNDESLAVTQRIEAEDQLNELRRELEATRQERDRLDSELQYKNEQAGNLQEDMAQVAKVKSELETMFEQMKEERHQRAIEMKVLRKEIEELTDESDRLRLQLGEEKKARTRNAAEWEMKEKEMSTKIAMYEKQLGNTKELHKTGSDQRTLAEQDARNVREQLAILDAEKAALENDLSVAVQELENYRESLTLSESAREAMKRDWDEKDRMLTQRLQECEEELRERGRRLIEAQEQLNTKDKVLEEMEALYDDIVLQNTRLQSENIRVKESVNIPLTASITRTPHTREPLRYSQMAKEEERNLSVFSTKATTTPTAIRTPATTLRNSGANHTGQTDLHSSFHIDRSQPIKSSSSPSHSNHQGLVTTPPLKAQTGPHTPTSIRQNQPVLNSRFDELDRLASLTDSFSG</sequence>
<evidence type="ECO:0000313" key="4">
    <source>
        <dbReference type="Proteomes" id="UP001281761"/>
    </source>
</evidence>
<feature type="region of interest" description="Disordered" evidence="2">
    <location>
        <begin position="269"/>
        <end position="290"/>
    </location>
</feature>
<feature type="region of interest" description="Disordered" evidence="2">
    <location>
        <begin position="672"/>
        <end position="692"/>
    </location>
</feature>
<proteinExistence type="predicted"/>
<dbReference type="Proteomes" id="UP001281761">
    <property type="component" value="Unassembled WGS sequence"/>
</dbReference>
<gene>
    <name evidence="3" type="ORF">BLNAU_17100</name>
</gene>
<feature type="region of interest" description="Disordered" evidence="2">
    <location>
        <begin position="1057"/>
        <end position="1150"/>
    </location>
</feature>
<evidence type="ECO:0000256" key="1">
    <source>
        <dbReference type="SAM" id="Coils"/>
    </source>
</evidence>